<evidence type="ECO:0000256" key="1">
    <source>
        <dbReference type="ARBA" id="ARBA00022737"/>
    </source>
</evidence>
<protein>
    <submittedName>
        <fullName evidence="2">Uncharacterized protein</fullName>
    </submittedName>
</protein>
<reference evidence="2" key="1">
    <citation type="submission" date="2021-02" db="EMBL/GenBank/DDBJ databases">
        <authorList>
            <person name="Nowell W R."/>
        </authorList>
    </citation>
    <scope>NUCLEOTIDE SEQUENCE</scope>
</reference>
<comment type="caution">
    <text evidence="2">The sequence shown here is derived from an EMBL/GenBank/DDBJ whole genome shotgun (WGS) entry which is preliminary data.</text>
</comment>
<feature type="non-terminal residue" evidence="2">
    <location>
        <position position="192"/>
    </location>
</feature>
<dbReference type="Proteomes" id="UP000682733">
    <property type="component" value="Unassembled WGS sequence"/>
</dbReference>
<proteinExistence type="predicted"/>
<feature type="non-terminal residue" evidence="2">
    <location>
        <position position="1"/>
    </location>
</feature>
<dbReference type="EMBL" id="CAJOBA010049243">
    <property type="protein sequence ID" value="CAF4221631.1"/>
    <property type="molecule type" value="Genomic_DNA"/>
</dbReference>
<dbReference type="Gene3D" id="2.120.10.30">
    <property type="entry name" value="TolB, C-terminal domain"/>
    <property type="match status" value="1"/>
</dbReference>
<gene>
    <name evidence="2" type="ORF">OVA965_LOCUS33689</name>
    <name evidence="3" type="ORF">TMI583_LOCUS34582</name>
</gene>
<dbReference type="InterPro" id="IPR011042">
    <property type="entry name" value="6-blade_b-propeller_TolB-like"/>
</dbReference>
<dbReference type="EMBL" id="CAJNOK010027486">
    <property type="protein sequence ID" value="CAF1420927.1"/>
    <property type="molecule type" value="Genomic_DNA"/>
</dbReference>
<dbReference type="AlphaFoldDB" id="A0A8S2FC70"/>
<evidence type="ECO:0000313" key="4">
    <source>
        <dbReference type="Proteomes" id="UP000677228"/>
    </source>
</evidence>
<dbReference type="Proteomes" id="UP000677228">
    <property type="component" value="Unassembled WGS sequence"/>
</dbReference>
<keyword evidence="1" id="KW-0677">Repeat</keyword>
<dbReference type="InterPro" id="IPR001258">
    <property type="entry name" value="NHL_repeat"/>
</dbReference>
<accession>A0A8S2FC70</accession>
<dbReference type="SUPFAM" id="SSF101898">
    <property type="entry name" value="NHL repeat"/>
    <property type="match status" value="1"/>
</dbReference>
<evidence type="ECO:0000313" key="3">
    <source>
        <dbReference type="EMBL" id="CAF4221631.1"/>
    </source>
</evidence>
<dbReference type="Pfam" id="PF01436">
    <property type="entry name" value="NHL"/>
    <property type="match status" value="1"/>
</dbReference>
<evidence type="ECO:0000313" key="2">
    <source>
        <dbReference type="EMBL" id="CAF1420927.1"/>
    </source>
</evidence>
<name>A0A8S2FC70_9BILA</name>
<sequence>IPVDAKWIRSGVTVLDVSHTTLGLAIDEHDGTVYVAGIGENRIVASTPIDTNGRVVAGGPTDGDGTVYVSDTDNHRVMKGAKEGIRGAGDREAGDQLYQLNMTIDILLDKKNHSIIICDQGNRRVMRWSLQSGTTEGKTIINKIYCWGLAMDDEGALYVTDVKKHEVRRCTKEYTESVVCVTNLYPLAGSVL</sequence>
<organism evidence="2 4">
    <name type="scientific">Didymodactylos carnosus</name>
    <dbReference type="NCBI Taxonomy" id="1234261"/>
    <lineage>
        <taxon>Eukaryota</taxon>
        <taxon>Metazoa</taxon>
        <taxon>Spiralia</taxon>
        <taxon>Gnathifera</taxon>
        <taxon>Rotifera</taxon>
        <taxon>Eurotatoria</taxon>
        <taxon>Bdelloidea</taxon>
        <taxon>Philodinida</taxon>
        <taxon>Philodinidae</taxon>
        <taxon>Didymodactylos</taxon>
    </lineage>
</organism>